<dbReference type="Proteomes" id="UP000297245">
    <property type="component" value="Unassembled WGS sequence"/>
</dbReference>
<evidence type="ECO:0000313" key="4">
    <source>
        <dbReference type="Proteomes" id="UP000297245"/>
    </source>
</evidence>
<keyword evidence="4" id="KW-1185">Reference proteome</keyword>
<dbReference type="PANTHER" id="PTHR40465">
    <property type="entry name" value="CHROMOSOME 1, WHOLE GENOME SHOTGUN SEQUENCE"/>
    <property type="match status" value="1"/>
</dbReference>
<evidence type="ECO:0000313" key="3">
    <source>
        <dbReference type="EMBL" id="THU88100.1"/>
    </source>
</evidence>
<gene>
    <name evidence="3" type="ORF">K435DRAFT_842290</name>
</gene>
<dbReference type="OrthoDB" id="3265526at2759"/>
<protein>
    <recommendedName>
        <fullName evidence="2">DUF6534 domain-containing protein</fullName>
    </recommendedName>
</protein>
<feature type="domain" description="DUF6534" evidence="2">
    <location>
        <begin position="121"/>
        <end position="224"/>
    </location>
</feature>
<feature type="transmembrane region" description="Helical" evidence="1">
    <location>
        <begin position="112"/>
        <end position="136"/>
    </location>
</feature>
<dbReference type="Pfam" id="PF20152">
    <property type="entry name" value="DUF6534"/>
    <property type="match status" value="1"/>
</dbReference>
<name>A0A4S8LGZ3_DENBC</name>
<evidence type="ECO:0000259" key="2">
    <source>
        <dbReference type="Pfam" id="PF20152"/>
    </source>
</evidence>
<sequence>MDNVAVIHNIPSGGKPWTTVDRCLTQCNSVWGKQEALTQVPRMLISDPVVTVTISTIVQLYLTWRIRHLNKSSFLIDGILFFIFSSFTGGVAATICTALNPEFEKLKQFRWAIVTWLASTALADLSISSYLVYFLLKNKSDCTKSSTVVNKIITLTIQTGTITAVATVADLITFMISPVRFHVFRPKIHSNLAKTKDTTFQFAWDFSVSKLYTNCLLSTLNARARWNKLLTETVPPNVSDVSFAHVAESNDPTRSVEKV</sequence>
<keyword evidence="1" id="KW-1133">Transmembrane helix</keyword>
<keyword evidence="1" id="KW-0472">Membrane</keyword>
<accession>A0A4S8LGZ3</accession>
<dbReference type="InterPro" id="IPR045339">
    <property type="entry name" value="DUF6534"/>
</dbReference>
<reference evidence="3 4" key="1">
    <citation type="journal article" date="2019" name="Nat. Ecol. Evol.">
        <title>Megaphylogeny resolves global patterns of mushroom evolution.</title>
        <authorList>
            <person name="Varga T."/>
            <person name="Krizsan K."/>
            <person name="Foldi C."/>
            <person name="Dima B."/>
            <person name="Sanchez-Garcia M."/>
            <person name="Sanchez-Ramirez S."/>
            <person name="Szollosi G.J."/>
            <person name="Szarkandi J.G."/>
            <person name="Papp V."/>
            <person name="Albert L."/>
            <person name="Andreopoulos W."/>
            <person name="Angelini C."/>
            <person name="Antonin V."/>
            <person name="Barry K.W."/>
            <person name="Bougher N.L."/>
            <person name="Buchanan P."/>
            <person name="Buyck B."/>
            <person name="Bense V."/>
            <person name="Catcheside P."/>
            <person name="Chovatia M."/>
            <person name="Cooper J."/>
            <person name="Damon W."/>
            <person name="Desjardin D."/>
            <person name="Finy P."/>
            <person name="Geml J."/>
            <person name="Haridas S."/>
            <person name="Hughes K."/>
            <person name="Justo A."/>
            <person name="Karasinski D."/>
            <person name="Kautmanova I."/>
            <person name="Kiss B."/>
            <person name="Kocsube S."/>
            <person name="Kotiranta H."/>
            <person name="LaButti K.M."/>
            <person name="Lechner B.E."/>
            <person name="Liimatainen K."/>
            <person name="Lipzen A."/>
            <person name="Lukacs Z."/>
            <person name="Mihaltcheva S."/>
            <person name="Morgado L.N."/>
            <person name="Niskanen T."/>
            <person name="Noordeloos M.E."/>
            <person name="Ohm R.A."/>
            <person name="Ortiz-Santana B."/>
            <person name="Ovrebo C."/>
            <person name="Racz N."/>
            <person name="Riley R."/>
            <person name="Savchenko A."/>
            <person name="Shiryaev A."/>
            <person name="Soop K."/>
            <person name="Spirin V."/>
            <person name="Szebenyi C."/>
            <person name="Tomsovsky M."/>
            <person name="Tulloss R.E."/>
            <person name="Uehling J."/>
            <person name="Grigoriev I.V."/>
            <person name="Vagvolgyi C."/>
            <person name="Papp T."/>
            <person name="Martin F.M."/>
            <person name="Miettinen O."/>
            <person name="Hibbett D.S."/>
            <person name="Nagy L.G."/>
        </authorList>
    </citation>
    <scope>NUCLEOTIDE SEQUENCE [LARGE SCALE GENOMIC DNA]</scope>
    <source>
        <strain evidence="3 4">CBS 962.96</strain>
    </source>
</reference>
<evidence type="ECO:0000256" key="1">
    <source>
        <dbReference type="SAM" id="Phobius"/>
    </source>
</evidence>
<dbReference type="AlphaFoldDB" id="A0A4S8LGZ3"/>
<organism evidence="3 4">
    <name type="scientific">Dendrothele bispora (strain CBS 962.96)</name>
    <dbReference type="NCBI Taxonomy" id="1314807"/>
    <lineage>
        <taxon>Eukaryota</taxon>
        <taxon>Fungi</taxon>
        <taxon>Dikarya</taxon>
        <taxon>Basidiomycota</taxon>
        <taxon>Agaricomycotina</taxon>
        <taxon>Agaricomycetes</taxon>
        <taxon>Agaricomycetidae</taxon>
        <taxon>Agaricales</taxon>
        <taxon>Agaricales incertae sedis</taxon>
        <taxon>Dendrothele</taxon>
    </lineage>
</organism>
<proteinExistence type="predicted"/>
<dbReference type="EMBL" id="ML179422">
    <property type="protein sequence ID" value="THU88100.1"/>
    <property type="molecule type" value="Genomic_DNA"/>
</dbReference>
<keyword evidence="1" id="KW-0812">Transmembrane</keyword>
<feature type="transmembrane region" description="Helical" evidence="1">
    <location>
        <begin position="74"/>
        <end position="100"/>
    </location>
</feature>
<dbReference type="PANTHER" id="PTHR40465:SF1">
    <property type="entry name" value="DUF6534 DOMAIN-CONTAINING PROTEIN"/>
    <property type="match status" value="1"/>
</dbReference>